<keyword evidence="3" id="KW-1185">Reference proteome</keyword>
<dbReference type="AlphaFoldDB" id="A0AAD8IYP0"/>
<name>A0AAD8IYP0_9APIA</name>
<evidence type="ECO:0000256" key="1">
    <source>
        <dbReference type="SAM" id="MobiDB-lite"/>
    </source>
</evidence>
<reference evidence="2" key="1">
    <citation type="submission" date="2023-02" db="EMBL/GenBank/DDBJ databases">
        <title>Genome of toxic invasive species Heracleum sosnowskyi carries increased number of genes despite the absence of recent whole-genome duplications.</title>
        <authorList>
            <person name="Schelkunov M."/>
            <person name="Shtratnikova V."/>
            <person name="Makarenko M."/>
            <person name="Klepikova A."/>
            <person name="Omelchenko D."/>
            <person name="Novikova G."/>
            <person name="Obukhova E."/>
            <person name="Bogdanov V."/>
            <person name="Penin A."/>
            <person name="Logacheva M."/>
        </authorList>
    </citation>
    <scope>NUCLEOTIDE SEQUENCE</scope>
    <source>
        <strain evidence="2">Hsosn_3</strain>
        <tissue evidence="2">Leaf</tissue>
    </source>
</reference>
<feature type="compositionally biased region" description="Basic and acidic residues" evidence="1">
    <location>
        <begin position="1"/>
        <end position="19"/>
    </location>
</feature>
<sequence length="104" mass="11382">MKENSGEREGTTDTQRKEPAIASELMEVSEGERELSFQDHYQQTLDSIFLDPETFTHPVPAYQILAQQGNVEAESTLNLIHTTASMMRAKDALANLSPGAGGSD</sequence>
<protein>
    <submittedName>
        <fullName evidence="2">Uncharacterized protein</fullName>
    </submittedName>
</protein>
<dbReference type="Proteomes" id="UP001237642">
    <property type="component" value="Unassembled WGS sequence"/>
</dbReference>
<feature type="region of interest" description="Disordered" evidence="1">
    <location>
        <begin position="1"/>
        <end position="20"/>
    </location>
</feature>
<reference evidence="2" key="2">
    <citation type="submission" date="2023-05" db="EMBL/GenBank/DDBJ databases">
        <authorList>
            <person name="Schelkunov M.I."/>
        </authorList>
    </citation>
    <scope>NUCLEOTIDE SEQUENCE</scope>
    <source>
        <strain evidence="2">Hsosn_3</strain>
        <tissue evidence="2">Leaf</tissue>
    </source>
</reference>
<proteinExistence type="predicted"/>
<organism evidence="2 3">
    <name type="scientific">Heracleum sosnowskyi</name>
    <dbReference type="NCBI Taxonomy" id="360622"/>
    <lineage>
        <taxon>Eukaryota</taxon>
        <taxon>Viridiplantae</taxon>
        <taxon>Streptophyta</taxon>
        <taxon>Embryophyta</taxon>
        <taxon>Tracheophyta</taxon>
        <taxon>Spermatophyta</taxon>
        <taxon>Magnoliopsida</taxon>
        <taxon>eudicotyledons</taxon>
        <taxon>Gunneridae</taxon>
        <taxon>Pentapetalae</taxon>
        <taxon>asterids</taxon>
        <taxon>campanulids</taxon>
        <taxon>Apiales</taxon>
        <taxon>Apiaceae</taxon>
        <taxon>Apioideae</taxon>
        <taxon>apioid superclade</taxon>
        <taxon>Tordylieae</taxon>
        <taxon>Tordyliinae</taxon>
        <taxon>Heracleum</taxon>
    </lineage>
</organism>
<evidence type="ECO:0000313" key="3">
    <source>
        <dbReference type="Proteomes" id="UP001237642"/>
    </source>
</evidence>
<dbReference type="EMBL" id="JAUIZM010000003">
    <property type="protein sequence ID" value="KAK1394492.1"/>
    <property type="molecule type" value="Genomic_DNA"/>
</dbReference>
<gene>
    <name evidence="2" type="ORF">POM88_013548</name>
</gene>
<comment type="caution">
    <text evidence="2">The sequence shown here is derived from an EMBL/GenBank/DDBJ whole genome shotgun (WGS) entry which is preliminary data.</text>
</comment>
<accession>A0AAD8IYP0</accession>
<evidence type="ECO:0000313" key="2">
    <source>
        <dbReference type="EMBL" id="KAK1394492.1"/>
    </source>
</evidence>